<name>A0A9P7VVP8_9AGAR</name>
<gene>
    <name evidence="1" type="ORF">BT62DRAFT_98726</name>
</gene>
<evidence type="ECO:0000313" key="2">
    <source>
        <dbReference type="Proteomes" id="UP000812287"/>
    </source>
</evidence>
<dbReference type="RefSeq" id="XP_043040529.1">
    <property type="nucleotide sequence ID" value="XM_043190056.1"/>
</dbReference>
<protein>
    <submittedName>
        <fullName evidence="1">Uncharacterized protein</fullName>
    </submittedName>
</protein>
<evidence type="ECO:0000313" key="1">
    <source>
        <dbReference type="EMBL" id="KAG7447029.1"/>
    </source>
</evidence>
<dbReference type="AlphaFoldDB" id="A0A9P7VVP8"/>
<dbReference type="Proteomes" id="UP000812287">
    <property type="component" value="Unassembled WGS sequence"/>
</dbReference>
<dbReference type="EMBL" id="MU250533">
    <property type="protein sequence ID" value="KAG7447029.1"/>
    <property type="molecule type" value="Genomic_DNA"/>
</dbReference>
<dbReference type="GeneID" id="66112353"/>
<proteinExistence type="predicted"/>
<accession>A0A9P7VVP8</accession>
<comment type="caution">
    <text evidence="1">The sequence shown here is derived from an EMBL/GenBank/DDBJ whole genome shotgun (WGS) entry which is preliminary data.</text>
</comment>
<organism evidence="1 2">
    <name type="scientific">Guyanagaster necrorhizus</name>
    <dbReference type="NCBI Taxonomy" id="856835"/>
    <lineage>
        <taxon>Eukaryota</taxon>
        <taxon>Fungi</taxon>
        <taxon>Dikarya</taxon>
        <taxon>Basidiomycota</taxon>
        <taxon>Agaricomycotina</taxon>
        <taxon>Agaricomycetes</taxon>
        <taxon>Agaricomycetidae</taxon>
        <taxon>Agaricales</taxon>
        <taxon>Marasmiineae</taxon>
        <taxon>Physalacriaceae</taxon>
        <taxon>Guyanagaster</taxon>
    </lineage>
</organism>
<keyword evidence="2" id="KW-1185">Reference proteome</keyword>
<sequence>MEPYCPTDSLHHERPLDFGQWLRISGVTQLRNGFSISTVFVVCRNESSWKPHRADASSSPTQSILCFPRPDPRPSVDPEDLTQVLCCIPAVQSRNDLCARRGISSQIEGSTWDLVSSVTEKTKYSSVEIIRAGDDAMYDILVDSTICLIPLITPMSKLQAV</sequence>
<reference evidence="1" key="1">
    <citation type="submission" date="2020-11" db="EMBL/GenBank/DDBJ databases">
        <title>Adaptations for nitrogen fixation in a non-lichenized fungal sporocarp promotes dispersal by wood-feeding termites.</title>
        <authorList>
            <consortium name="DOE Joint Genome Institute"/>
            <person name="Koch R.A."/>
            <person name="Yoon G."/>
            <person name="Arayal U."/>
            <person name="Lail K."/>
            <person name="Amirebrahimi M."/>
            <person name="Labutti K."/>
            <person name="Lipzen A."/>
            <person name="Riley R."/>
            <person name="Barry K."/>
            <person name="Henrissat B."/>
            <person name="Grigoriev I.V."/>
            <person name="Herr J.R."/>
            <person name="Aime M.C."/>
        </authorList>
    </citation>
    <scope>NUCLEOTIDE SEQUENCE</scope>
    <source>
        <strain evidence="1">MCA 3950</strain>
    </source>
</reference>